<evidence type="ECO:0000313" key="21">
    <source>
        <dbReference type="Proteomes" id="UP000509160"/>
    </source>
</evidence>
<evidence type="ECO:0000313" key="4">
    <source>
        <dbReference type="EMBL" id="AAN02863.1"/>
    </source>
</evidence>
<dbReference type="Proteomes" id="UP000516244">
    <property type="component" value="Segment"/>
</dbReference>
<reference evidence="9 20" key="5">
    <citation type="submission" date="2019-01" db="EMBL/GenBank/DDBJ databases">
        <title>The Complete Genome Sequence of the Lumpy Skin Disease Virus Vaccine, Herbivac LS, Reveals a Mutation in the Superoxide Dismutase Gene Homolog.</title>
        <authorList>
            <person name="Douglass N."/>
            <person name="Van der Walt A."/>
            <person name="Omar R."/>
            <person name="Williamson A.-L."/>
        </authorList>
    </citation>
    <scope>NUCLEOTIDE SEQUENCE [LARGE SCALE GENOMIC DNA]</scope>
    <source>
        <strain evidence="9 20">Herbivac LS</strain>
    </source>
</reference>
<reference evidence="16 23" key="6">
    <citation type="journal article" date="2020" name="Arch. Virol.">
        <title>Full-length genome characterization of a novel recombinant vaccine-like lumpy skin disease virus strain detected during the climatic winter in Russia, 2019.</title>
        <authorList>
            <person name="Sprygin A."/>
            <person name="Van Schalkwyk A."/>
            <person name="Shumilova I."/>
            <person name="Nesterov A."/>
            <person name="Kononova S."/>
            <person name="Prutnikov P."/>
            <person name="Byadovskaya O."/>
            <person name="Kononov A."/>
        </authorList>
    </citation>
    <scope>NUCLEOTIDE SEQUENCE [LARGE SCALE GENOMIC DNA]</scope>
    <source>
        <strain evidence="16">LSDV/Russia/Udmurtiya/2019</strain>
    </source>
</reference>
<dbReference type="Proteomes" id="UP000318888">
    <property type="component" value="Segment"/>
</dbReference>
<reference evidence="21 22" key="7">
    <citation type="journal article" date="2020" name="Transbound. Emerg. Dis.">
        <title>Potential link of single nucleotide polymorphisms (SNPs) to virulence of vaccine-associated field strains of lumpy skin disease virus in South Africa.</title>
        <authorList>
            <person name="van Schalkwyk A."/>
            <person name="Kara P."/>
            <person name="Ebersohn K."/>
            <person name="Mather A."/>
            <person name="Annandale C.H."/>
            <person name="Venter E.H."/>
            <person name="Wallace D.B."/>
        </authorList>
    </citation>
    <scope>NUCLEOTIDE SEQUENCE [LARGE SCALE GENOMIC DNA]</scope>
    <source>
        <strain evidence="11">LSD-103-GP-RSA-1991</strain>
        <strain evidence="15">LSD-148-GP-RSA-1997</strain>
        <strain evidence="13">LSD-220-1-NW-RSA-1993</strain>
        <strain evidence="14">LSD-220-2-NW-RSA-1993</strain>
        <strain evidence="12">LSD-248-NW-RSA-1993</strain>
        <strain evidence="10">LSD-58-LP-RSA-1993</strain>
    </source>
</reference>
<accession>A0A1C9HHI7</accession>
<organismHost>
    <name type="scientific">Bos taurus</name>
    <name type="common">Bovine</name>
    <dbReference type="NCBI Taxonomy" id="9913"/>
</organismHost>
<evidence type="ECO:0000313" key="12">
    <source>
        <dbReference type="EMBL" id="QKS68916.1"/>
    </source>
</evidence>
<accession>Q8JTP3</accession>
<dbReference type="EMBL" id="MT134042">
    <property type="protein sequence ID" value="QNN94446.1"/>
    <property type="molecule type" value="Genomic_DNA"/>
</dbReference>
<reference evidence="19" key="3">
    <citation type="submission" date="2016-08" db="EMBL/GenBank/DDBJ databases">
        <title>Complete Genome Sequences of the Neethling-like Lumpy Skin Disease Virus Strains from Three Commercial Live Attenuated Vaccines.</title>
        <authorList>
            <person name="Mathijs E."/>
            <person name="Vandenbussche F."/>
            <person name="Haegeman A."/>
            <person name="Potgieter C."/>
            <person name="Maartens L."/>
            <person name="Van Borm S."/>
            <person name="De Clercq K."/>
        </authorList>
    </citation>
    <scope>NUCLEOTIDE SEQUENCE [LARGE SCALE GENOMIC DNA]</scope>
    <source>
        <strain evidence="19">Neethling-Herbivac vaccine</strain>
    </source>
</reference>
<evidence type="ECO:0000313" key="13">
    <source>
        <dbReference type="EMBL" id="QKS69073.1"/>
    </source>
</evidence>
<comment type="similarity">
    <text evidence="2">Belongs to the orthopoxvirus OPG181 family.</text>
</comment>
<reference evidence="17" key="8">
    <citation type="submission" date="2020-12" db="EMBL/GenBank/DDBJ databases">
        <authorList>
            <person name="Yuan Y.X."/>
            <person name="Shao J.W."/>
            <person name="Zhang X."/>
            <person name="Wang N.L."/>
            <person name="Liu Q."/>
            <person name="Ma J."/>
        </authorList>
    </citation>
    <scope>NUCLEOTIDE SEQUENCE</scope>
    <source>
        <strain evidence="17">China/GD01/2020</strain>
    </source>
</reference>
<organism evidence="5">
    <name type="scientific">Lumpy skin disease virus</name>
    <name type="common">LSDV</name>
    <dbReference type="NCBI Taxonomy" id="59509"/>
    <lineage>
        <taxon>Viruses</taxon>
        <taxon>Varidnaviria</taxon>
        <taxon>Bamfordvirae</taxon>
        <taxon>Nucleocytoviricota</taxon>
        <taxon>Pokkesviricetes</taxon>
        <taxon>Chitovirales</taxon>
        <taxon>Poxviridae</taxon>
        <taxon>Chordopoxvirinae</taxon>
        <taxon>Capripoxvirus</taxon>
        <taxon>Capripoxvirus lumpyskinpox</taxon>
    </lineage>
</organism>
<evidence type="ECO:0000313" key="10">
    <source>
        <dbReference type="EMBL" id="QKS68615.1"/>
    </source>
</evidence>
<dbReference type="EMBL" id="MN636842">
    <property type="protein sequence ID" value="QKS69230.1"/>
    <property type="molecule type" value="Genomic_DNA"/>
</dbReference>
<evidence type="ECO:0000313" key="17">
    <source>
        <dbReference type="EMBL" id="QWA14558.1"/>
    </source>
</evidence>
<evidence type="ECO:0000313" key="23">
    <source>
        <dbReference type="Proteomes" id="UP000516244"/>
    </source>
</evidence>
<dbReference type="EMBL" id="MN636840">
    <property type="protein sequence ID" value="QKS68916.1"/>
    <property type="molecule type" value="Genomic_DNA"/>
</dbReference>
<dbReference type="EMBL" id="KX764643">
    <property type="protein sequence ID" value="AOO78698.1"/>
    <property type="molecule type" value="Genomic_DNA"/>
</dbReference>
<dbReference type="Proteomes" id="UP000318810">
    <property type="component" value="Segment"/>
</dbReference>
<evidence type="ECO:0000313" key="16">
    <source>
        <dbReference type="EMBL" id="QNN94446.1"/>
    </source>
</evidence>
<evidence type="ECO:0000313" key="8">
    <source>
        <dbReference type="EMBL" id="AVR51575.1"/>
    </source>
</evidence>
<dbReference type="EMBL" id="AF409138">
    <property type="protein sequence ID" value="AAN02863.1"/>
    <property type="molecule type" value="Genomic_DNA"/>
</dbReference>
<dbReference type="Proteomes" id="UP000319919">
    <property type="component" value="Segment"/>
</dbReference>
<dbReference type="Proteomes" id="UP000509774">
    <property type="component" value="Segment"/>
</dbReference>
<reference evidence="8" key="4">
    <citation type="submission" date="2018-02" db="EMBL/GenBank/DDBJ databases">
        <title>Lumpy skin disease vaccine virus from skin biopsies.</title>
        <authorList>
            <person name="Lojkic I."/>
            <person name="Simic I."/>
            <person name="Kresic N."/>
            <person name="Bedekovic T."/>
        </authorList>
    </citation>
    <scope>NUCLEOTIDE SEQUENCE [LARGE SCALE GENOMIC DNA]</scope>
    <source>
        <strain evidence="8">Cro2016</strain>
    </source>
</reference>
<dbReference type="Proteomes" id="UP000509476">
    <property type="component" value="Segment"/>
</dbReference>
<dbReference type="EMBL" id="MG972412">
    <property type="protein sequence ID" value="AVR51575.1"/>
    <property type="molecule type" value="Genomic_DNA"/>
</dbReference>
<reference evidence="4 18" key="1">
    <citation type="journal article" date="2003" name="Arch. Virol.">
        <title>Comparative sequence analysis of the South African vaccine strain and two virulent field isolates of Lumpy skin disease virus.</title>
        <authorList>
            <person name="Kara P.D."/>
            <person name="Afonso C.L."/>
            <person name="Wallace D.B."/>
            <person name="Kutish G.F."/>
            <person name="Abolnik C."/>
            <person name="Lu Z."/>
            <person name="Vreede F.T."/>
            <person name="Taljaard L.C.F."/>
            <person name="Zsak A."/>
            <person name="Viljoen G.J."/>
            <person name="Rock D.L."/>
        </authorList>
    </citation>
    <scope>NUCLEOTIDE SEQUENCE [LARGE SCALE GENOMIC DNA]</scope>
    <source>
        <strain evidence="4">Neethling vaccine LW 1959</strain>
    </source>
</reference>
<evidence type="ECO:0000313" key="22">
    <source>
        <dbReference type="Proteomes" id="UP000509250"/>
    </source>
</evidence>
<dbReference type="EMBL" id="KX764644">
    <property type="protein sequence ID" value="AOO78856.1"/>
    <property type="molecule type" value="Genomic_DNA"/>
</dbReference>
<evidence type="ECO:0000313" key="6">
    <source>
        <dbReference type="EMBL" id="AOO78856.1"/>
    </source>
</evidence>
<dbReference type="EMBL" id="MN636838">
    <property type="protein sequence ID" value="QKS68615.1"/>
    <property type="molecule type" value="Genomic_DNA"/>
</dbReference>
<evidence type="ECO:0000313" key="9">
    <source>
        <dbReference type="EMBL" id="QBF55615.1"/>
    </source>
</evidence>
<evidence type="ECO:0000313" key="20">
    <source>
        <dbReference type="Proteomes" id="UP000319919"/>
    </source>
</evidence>
<proteinExistence type="inferred from homology"/>
<dbReference type="InterPro" id="IPR007032">
    <property type="entry name" value="Poxvirus_A51"/>
</dbReference>
<evidence type="ECO:0000313" key="11">
    <source>
        <dbReference type="EMBL" id="QKS68759.1"/>
    </source>
</evidence>
<dbReference type="Proteomes" id="UP000509160">
    <property type="component" value="Segment"/>
</dbReference>
<evidence type="ECO:0000256" key="3">
    <source>
        <dbReference type="ARBA" id="ARBA00034877"/>
    </source>
</evidence>
<gene>
    <name evidence="17" type="primary">LSDV137</name>
    <name evidence="16" type="ORF">LSDV-Udmurtiya/2019-134</name>
    <name evidence="5" type="ORF">LW137</name>
</gene>
<dbReference type="EMBL" id="MN636843">
    <property type="protein sequence ID" value="QKS69387.1"/>
    <property type="molecule type" value="Genomic_DNA"/>
</dbReference>
<evidence type="ECO:0000313" key="18">
    <source>
        <dbReference type="Proteomes" id="UP000156762"/>
    </source>
</evidence>
<dbReference type="Proteomes" id="UP000319782">
    <property type="component" value="Segment"/>
</dbReference>
<dbReference type="EMBL" id="MN636841">
    <property type="protein sequence ID" value="QKS69073.1"/>
    <property type="molecule type" value="Genomic_DNA"/>
</dbReference>
<dbReference type="Proteomes" id="UP000315615">
    <property type="component" value="Segment"/>
</dbReference>
<dbReference type="Proteomes" id="UP000509537">
    <property type="component" value="Segment"/>
</dbReference>
<dbReference type="Pfam" id="PF04948">
    <property type="entry name" value="Pox_A51"/>
    <property type="match status" value="1"/>
</dbReference>
<evidence type="ECO:0000313" key="7">
    <source>
        <dbReference type="EMBL" id="AOO79015.1"/>
    </source>
</evidence>
<evidence type="ECO:0000256" key="2">
    <source>
        <dbReference type="ARBA" id="ARBA00034781"/>
    </source>
</evidence>
<dbReference type="EMBL" id="MN636839">
    <property type="protein sequence ID" value="QKS68759.1"/>
    <property type="molecule type" value="Genomic_DNA"/>
</dbReference>
<dbReference type="EMBL" id="MK441838">
    <property type="protein sequence ID" value="QBF55615.1"/>
    <property type="molecule type" value="Genomic_DNA"/>
</dbReference>
<name>A0A1C9HHI7_LSDV</name>
<evidence type="ECO:0000313" key="5">
    <source>
        <dbReference type="EMBL" id="AOO78698.1"/>
    </source>
</evidence>
<dbReference type="EMBL" id="MW355944">
    <property type="protein sequence ID" value="QWA14558.1"/>
    <property type="molecule type" value="Genomic_DNA"/>
</dbReference>
<dbReference type="Proteomes" id="UP000509250">
    <property type="component" value="Segment"/>
</dbReference>
<keyword evidence="1" id="KW-0244">Early protein</keyword>
<dbReference type="Proteomes" id="UP000509698">
    <property type="component" value="Segment"/>
</dbReference>
<dbReference type="EMBL" id="KX764645">
    <property type="protein sequence ID" value="AOO79015.1"/>
    <property type="molecule type" value="Genomic_DNA"/>
</dbReference>
<evidence type="ECO:0000313" key="15">
    <source>
        <dbReference type="EMBL" id="QKS69387.1"/>
    </source>
</evidence>
<protein>
    <recommendedName>
        <fullName evidence="3">Protein OPG181</fullName>
    </recommendedName>
</protein>
<evidence type="ECO:0000313" key="19">
    <source>
        <dbReference type="Proteomes" id="UP000319782"/>
    </source>
</evidence>
<dbReference type="Proteomes" id="UP000679706">
    <property type="component" value="Segment"/>
</dbReference>
<sequence length="335" mass="38327">MDIILGNTFSNNDWDISEFFKNVFENNVFENPKNICSVFDSIIIGNKTKSKIIVADTPKIDLSISNTYKEKKKVDLIRVSRFCKAVALKSKKDYVYIPETKISFAILTVSTIDDDLKHELSCCSLQNKQYDLSMNMNSFAIVAKCNGLSIKGTNMLIVITFFEEKNYPHIPLIRTISSNDVFISRHSRLHKEIPNKDWFKFYVEFNHNYCTALTVIIDGSILYSRSDYKTHCIISKYQSKKDEINDDCCCCYNTPSVYILNKKEIIEYVSCNTIRGGIHISLKGVGDFSSSYIGKCPNVEHLKVVIGSTYDMLTKQDSISGKKMYCSYIYGIAHR</sequence>
<evidence type="ECO:0000256" key="1">
    <source>
        <dbReference type="ARBA" id="ARBA00022518"/>
    </source>
</evidence>
<dbReference type="Proteomes" id="UP000156762">
    <property type="component" value="Segment"/>
</dbReference>
<evidence type="ECO:0000313" key="14">
    <source>
        <dbReference type="EMBL" id="QKS69230.1"/>
    </source>
</evidence>
<reference evidence="5" key="2">
    <citation type="submission" date="2016-08" db="EMBL/GenBank/DDBJ databases">
        <title>Complete Genome Sequences of the Neethling-like Lumpy Skin Disease Virus Strains from Three Commercial Live Attenuated Vaccines.</title>
        <authorList>
            <person name="Mathijs E."/>
            <person name="Vandenbussche F."/>
            <person name="Haegeman A."/>
            <person name="King A."/>
            <person name="Van Borm S."/>
            <person name="De Clercq K."/>
        </authorList>
    </citation>
    <scope>NUCLEOTIDE SEQUENCE [LARGE SCALE GENOMIC DNA]</scope>
    <source>
        <strain evidence="6">Neethling-Herbivac vaccine</strain>
        <strain evidence="7">Neethling-LSD vaccine-OBP</strain>
        <strain evidence="5">SIS-Lumpyvax vaccine</strain>
    </source>
</reference>